<dbReference type="AlphaFoldDB" id="A0A810CRG6"/>
<reference evidence="2" key="1">
    <citation type="submission" date="2020-05" db="EMBL/GenBank/DDBJ databases">
        <title>Complete genome sequence of Bradyrhizobium diazoefficiens XF10 isolated from soybean nodule.</title>
        <authorList>
            <person name="Noda R."/>
            <person name="Kakizaki K."/>
            <person name="Minamisawa K."/>
        </authorList>
    </citation>
    <scope>NUCLEOTIDE SEQUENCE</scope>
    <source>
        <strain evidence="2">XF10</strain>
    </source>
</reference>
<evidence type="ECO:0000313" key="2">
    <source>
        <dbReference type="EMBL" id="BCE91672.1"/>
    </source>
</evidence>
<proteinExistence type="predicted"/>
<sequence>MVWIEREWRAELVARHPLLFHPDAGKSCGMPGHPICGPGWRDILDRCCIRISALLWTDDRFRFLEIREERGSVQFEWRCSLPAGAQRLLHRAIALAEARSLTTCEVCGDVGRLHVNDGWHATRCAVHATGQLVQTRPGDDDLHMVQETGGANGSVLVARYDRATDSLVYLPPGSRGIKG</sequence>
<gene>
    <name evidence="2" type="ORF">XF10B_44700</name>
    <name evidence="1" type="ORF">XF4B_45050</name>
</gene>
<protein>
    <submittedName>
        <fullName evidence="2">Uncharacterized protein</fullName>
    </submittedName>
</protein>
<organism evidence="2">
    <name type="scientific">Bradyrhizobium diazoefficiens</name>
    <dbReference type="NCBI Taxonomy" id="1355477"/>
    <lineage>
        <taxon>Bacteria</taxon>
        <taxon>Pseudomonadati</taxon>
        <taxon>Pseudomonadota</taxon>
        <taxon>Alphaproteobacteria</taxon>
        <taxon>Hyphomicrobiales</taxon>
        <taxon>Nitrobacteraceae</taxon>
        <taxon>Bradyrhizobium</taxon>
    </lineage>
</organism>
<evidence type="ECO:0000313" key="1">
    <source>
        <dbReference type="EMBL" id="BCE48156.1"/>
    </source>
</evidence>
<accession>A0A810CRG6</accession>
<dbReference type="EMBL" id="AP023099">
    <property type="protein sequence ID" value="BCE91672.1"/>
    <property type="molecule type" value="Genomic_DNA"/>
</dbReference>
<name>A0A810CRG6_9BRAD</name>
<dbReference type="EMBL" id="AP023094">
    <property type="protein sequence ID" value="BCE48156.1"/>
    <property type="molecule type" value="Genomic_DNA"/>
</dbReference>
<reference evidence="1" key="2">
    <citation type="submission" date="2020-05" db="EMBL/GenBank/DDBJ databases">
        <title>Complete genome sequence of Bradyrhizobium diazoefficiens XF4 isolated from soybean nodule.</title>
        <authorList>
            <person name="Noda R."/>
            <person name="Kakizaki K."/>
            <person name="Minamisawa K."/>
        </authorList>
    </citation>
    <scope>NUCLEOTIDE SEQUENCE</scope>
    <source>
        <strain evidence="1">XF4</strain>
    </source>
</reference>